<evidence type="ECO:0000313" key="2">
    <source>
        <dbReference type="EMBL" id="KAJ9133641.1"/>
    </source>
</evidence>
<feature type="region of interest" description="Disordered" evidence="1">
    <location>
        <begin position="558"/>
        <end position="591"/>
    </location>
</feature>
<dbReference type="Proteomes" id="UP001174691">
    <property type="component" value="Unassembled WGS sequence"/>
</dbReference>
<gene>
    <name evidence="2" type="ORF">NKR19_g8975</name>
</gene>
<reference evidence="2" key="1">
    <citation type="submission" date="2022-07" db="EMBL/GenBank/DDBJ databases">
        <title>Fungi with potential for degradation of polypropylene.</title>
        <authorList>
            <person name="Gostincar C."/>
        </authorList>
    </citation>
    <scope>NUCLEOTIDE SEQUENCE</scope>
    <source>
        <strain evidence="2">EXF-13287</strain>
    </source>
</reference>
<dbReference type="EMBL" id="JANBVN010000197">
    <property type="protein sequence ID" value="KAJ9133641.1"/>
    <property type="molecule type" value="Genomic_DNA"/>
</dbReference>
<evidence type="ECO:0000313" key="3">
    <source>
        <dbReference type="Proteomes" id="UP001174691"/>
    </source>
</evidence>
<protein>
    <submittedName>
        <fullName evidence="2">Uncharacterized protein</fullName>
    </submittedName>
</protein>
<feature type="region of interest" description="Disordered" evidence="1">
    <location>
        <begin position="339"/>
        <end position="441"/>
    </location>
</feature>
<feature type="region of interest" description="Disordered" evidence="1">
    <location>
        <begin position="1"/>
        <end position="58"/>
    </location>
</feature>
<feature type="compositionally biased region" description="Low complexity" evidence="1">
    <location>
        <begin position="201"/>
        <end position="235"/>
    </location>
</feature>
<proteinExistence type="predicted"/>
<organism evidence="2 3">
    <name type="scientific">Coniochaeta hoffmannii</name>
    <dbReference type="NCBI Taxonomy" id="91930"/>
    <lineage>
        <taxon>Eukaryota</taxon>
        <taxon>Fungi</taxon>
        <taxon>Dikarya</taxon>
        <taxon>Ascomycota</taxon>
        <taxon>Pezizomycotina</taxon>
        <taxon>Sordariomycetes</taxon>
        <taxon>Sordariomycetidae</taxon>
        <taxon>Coniochaetales</taxon>
        <taxon>Coniochaetaceae</taxon>
        <taxon>Coniochaeta</taxon>
    </lineage>
</organism>
<feature type="region of interest" description="Disordered" evidence="1">
    <location>
        <begin position="158"/>
        <end position="253"/>
    </location>
</feature>
<comment type="caution">
    <text evidence="2">The sequence shown here is derived from an EMBL/GenBank/DDBJ whole genome shotgun (WGS) entry which is preliminary data.</text>
</comment>
<keyword evidence="3" id="KW-1185">Reference proteome</keyword>
<name>A0AA38R454_9PEZI</name>
<sequence>MPSDNDMATSNLSDPKPTSSHVGREDKDTVDRCSRGSDSSVPSMVEDHGSDISIDDDQYYRTSGEQIWDTFWHSGCSEEEEERPAVSPSYHYPALVTPSLSLGNQQFLASHKRPTQTQSLGAIEAPSYAKYRSADYAPPRAERRRAVHQCKVSYSIFPPQESAGMTRQKTITARRRPSQLTLEAPKQRVTSQGDSPRHSLRSSASARNLRSGSASSAFSANSSFSTASDVSTASDHTAITTPAASPRVSWDCPRTPKPTHVSQCMDFTKAASKQSSIPNLRRAAAKQPSLPNLRALPTRYRPSQPRSATAEDFAAGEARNARVVAAIAAPEPYPRPLFAPPQPVVAPQHPARRAPLPPVSQRLPPPVSATRAIPPPLNLSRPLPPLPLSFSRPQTPLSAPPRPQRPEHAHNFGPALSPPRPAGPPRATSQPLPGHDDFQPPVVSVFEWDSEGEGSDSENAANPSATSFAKRIARGFAHIQAARNHTHSSSSSRRVVVTTPVACSGGMDELTRIRSGETVTRFRPERPSARQRALTVEDVRRVEEDVDRLKLVREQVARERCSNEVVAPPPPKGPKREKSAIFGRMLGWRTQ</sequence>
<evidence type="ECO:0000256" key="1">
    <source>
        <dbReference type="SAM" id="MobiDB-lite"/>
    </source>
</evidence>
<feature type="compositionally biased region" description="Polar residues" evidence="1">
    <location>
        <begin position="1"/>
        <end position="21"/>
    </location>
</feature>
<dbReference type="AlphaFoldDB" id="A0AA38R454"/>
<feature type="compositionally biased region" description="Basic and acidic residues" evidence="1">
    <location>
        <begin position="22"/>
        <end position="35"/>
    </location>
</feature>
<accession>A0AA38R454</accession>
<feature type="compositionally biased region" description="Pro residues" evidence="1">
    <location>
        <begin position="355"/>
        <end position="387"/>
    </location>
</feature>